<comment type="pathway">
    <text evidence="2">Cofactor biosynthesis; FMN biosynthesis; FMN from riboflavin (ATP route): step 1/1.</text>
</comment>
<dbReference type="GO" id="GO:0009231">
    <property type="term" value="P:riboflavin biosynthetic process"/>
    <property type="evidence" value="ECO:0007669"/>
    <property type="project" value="InterPro"/>
</dbReference>
<organism evidence="17">
    <name type="scientific">termite gut metagenome</name>
    <dbReference type="NCBI Taxonomy" id="433724"/>
    <lineage>
        <taxon>unclassified sequences</taxon>
        <taxon>metagenomes</taxon>
        <taxon>organismal metagenomes</taxon>
    </lineage>
</organism>
<dbReference type="InterPro" id="IPR014729">
    <property type="entry name" value="Rossmann-like_a/b/a_fold"/>
</dbReference>
<dbReference type="GO" id="GO:0009398">
    <property type="term" value="P:FMN biosynthetic process"/>
    <property type="evidence" value="ECO:0007669"/>
    <property type="project" value="UniProtKB-UniPathway"/>
</dbReference>
<dbReference type="CDD" id="cd02064">
    <property type="entry name" value="FAD_synthetase_N"/>
    <property type="match status" value="1"/>
</dbReference>
<evidence type="ECO:0000259" key="16">
    <source>
        <dbReference type="SMART" id="SM00904"/>
    </source>
</evidence>
<dbReference type="GO" id="GO:0003919">
    <property type="term" value="F:FMN adenylyltransferase activity"/>
    <property type="evidence" value="ECO:0007669"/>
    <property type="project" value="UniProtKB-EC"/>
</dbReference>
<evidence type="ECO:0000256" key="8">
    <source>
        <dbReference type="ARBA" id="ARBA00022643"/>
    </source>
</evidence>
<evidence type="ECO:0000256" key="2">
    <source>
        <dbReference type="ARBA" id="ARBA00005201"/>
    </source>
</evidence>
<reference evidence="17" key="1">
    <citation type="submission" date="2019-03" db="EMBL/GenBank/DDBJ databases">
        <title>Single cell metagenomics reveals metabolic interactions within the superorganism composed of flagellate Streblomastix strix and complex community of Bacteroidetes bacteria on its surface.</title>
        <authorList>
            <person name="Treitli S.C."/>
            <person name="Kolisko M."/>
            <person name="Husnik F."/>
            <person name="Keeling P."/>
            <person name="Hampl V."/>
        </authorList>
    </citation>
    <scope>NUCLEOTIDE SEQUENCE</scope>
    <source>
        <strain evidence="17">STM</strain>
    </source>
</reference>
<dbReference type="PIRSF" id="PIRSF004491">
    <property type="entry name" value="FAD_Synth"/>
    <property type="match status" value="1"/>
</dbReference>
<name>A0A5J4T0W1_9ZZZZ</name>
<evidence type="ECO:0000256" key="3">
    <source>
        <dbReference type="ARBA" id="ARBA00010214"/>
    </source>
</evidence>
<dbReference type="SUPFAM" id="SSF52374">
    <property type="entry name" value="Nucleotidylyl transferase"/>
    <property type="match status" value="1"/>
</dbReference>
<keyword evidence="8" id="KW-0288">FMN</keyword>
<comment type="caution">
    <text evidence="17">The sequence shown here is derived from an EMBL/GenBank/DDBJ whole genome shotgun (WGS) entry which is preliminary data.</text>
</comment>
<dbReference type="GO" id="GO:0006747">
    <property type="term" value="P:FAD biosynthetic process"/>
    <property type="evidence" value="ECO:0007669"/>
    <property type="project" value="UniProtKB-UniPathway"/>
</dbReference>
<evidence type="ECO:0000256" key="5">
    <source>
        <dbReference type="ARBA" id="ARBA00012393"/>
    </source>
</evidence>
<dbReference type="PANTHER" id="PTHR22749:SF6">
    <property type="entry name" value="RIBOFLAVIN KINASE"/>
    <property type="match status" value="1"/>
</dbReference>
<keyword evidence="12" id="KW-0418">Kinase</keyword>
<dbReference type="Pfam" id="PF01687">
    <property type="entry name" value="Flavokinase"/>
    <property type="match status" value="1"/>
</dbReference>
<dbReference type="FunFam" id="3.40.50.620:FF:000021">
    <property type="entry name" value="Riboflavin biosynthesis protein"/>
    <property type="match status" value="1"/>
</dbReference>
<keyword evidence="9" id="KW-0808">Transferase</keyword>
<sequence>MRIIRKPLSFSLPEPCVATIGFFDGIHKGHRFLINQLKEIAASKGIRSAIITFPVHPRTVMNVDYQSELLTTCDEKIEMLTGTGIDYCIMFDFTKEVSRLSAREFMADVLRKRYNVQTLVIGYDHRFGHNRSESFDDYLRYGKELGMEVLPARAYTCDNVSISSSVVRSFLHKGEVDNVVDYLGYNYFLTGTVVDGYQVGRAIGFPTANIRVDDPDKLIPFDGVYAVRVTVNGESFTGMLNIGHRPTVRNDEHRSIEVHLLHFRKYIYNQSIRVFFIKRLRSEEKFDSVEALTAQLHKDASAVEALFKASASHPST</sequence>
<dbReference type="GO" id="GO:0005524">
    <property type="term" value="F:ATP binding"/>
    <property type="evidence" value="ECO:0007669"/>
    <property type="project" value="UniProtKB-KW"/>
</dbReference>
<evidence type="ECO:0000256" key="4">
    <source>
        <dbReference type="ARBA" id="ARBA00012105"/>
    </source>
</evidence>
<evidence type="ECO:0000256" key="13">
    <source>
        <dbReference type="ARBA" id="ARBA00022827"/>
    </source>
</evidence>
<keyword evidence="14" id="KW-0067">ATP-binding</keyword>
<dbReference type="SUPFAM" id="SSF82114">
    <property type="entry name" value="Riboflavin kinase-like"/>
    <property type="match status" value="1"/>
</dbReference>
<dbReference type="GO" id="GO:0008531">
    <property type="term" value="F:riboflavin kinase activity"/>
    <property type="evidence" value="ECO:0007669"/>
    <property type="project" value="UniProtKB-EC"/>
</dbReference>
<evidence type="ECO:0000256" key="6">
    <source>
        <dbReference type="ARBA" id="ARBA00018483"/>
    </source>
</evidence>
<dbReference type="SMART" id="SM00904">
    <property type="entry name" value="Flavokinase"/>
    <property type="match status" value="1"/>
</dbReference>
<keyword evidence="15" id="KW-0511">Multifunctional enzyme</keyword>
<dbReference type="UniPathway" id="UPA00276">
    <property type="reaction ID" value="UER00406"/>
</dbReference>
<evidence type="ECO:0000256" key="9">
    <source>
        <dbReference type="ARBA" id="ARBA00022679"/>
    </source>
</evidence>
<evidence type="ECO:0000256" key="1">
    <source>
        <dbReference type="ARBA" id="ARBA00004726"/>
    </source>
</evidence>
<dbReference type="EC" id="2.7.1.26" evidence="4"/>
<evidence type="ECO:0000313" key="17">
    <source>
        <dbReference type="EMBL" id="KAA6351035.1"/>
    </source>
</evidence>
<evidence type="ECO:0000256" key="10">
    <source>
        <dbReference type="ARBA" id="ARBA00022695"/>
    </source>
</evidence>
<evidence type="ECO:0000256" key="7">
    <source>
        <dbReference type="ARBA" id="ARBA00022630"/>
    </source>
</evidence>
<dbReference type="Gene3D" id="2.40.30.30">
    <property type="entry name" value="Riboflavin kinase-like"/>
    <property type="match status" value="1"/>
</dbReference>
<dbReference type="Gene3D" id="3.40.50.620">
    <property type="entry name" value="HUPs"/>
    <property type="match status" value="1"/>
</dbReference>
<gene>
    <name evidence="17" type="ORF">EZS27_001598</name>
</gene>
<dbReference type="InterPro" id="IPR023468">
    <property type="entry name" value="Riboflavin_kinase"/>
</dbReference>
<keyword evidence="11" id="KW-0547">Nucleotide-binding</keyword>
<dbReference type="PANTHER" id="PTHR22749">
    <property type="entry name" value="RIBOFLAVIN KINASE/FMN ADENYLYLTRANSFERASE"/>
    <property type="match status" value="1"/>
</dbReference>
<dbReference type="UniPathway" id="UPA00277">
    <property type="reaction ID" value="UER00407"/>
</dbReference>
<keyword evidence="13" id="KW-0274">FAD</keyword>
<dbReference type="InterPro" id="IPR002606">
    <property type="entry name" value="Riboflavin_kinase_bac"/>
</dbReference>
<dbReference type="AlphaFoldDB" id="A0A5J4T0W1"/>
<dbReference type="InterPro" id="IPR015864">
    <property type="entry name" value="FAD_synthase"/>
</dbReference>
<dbReference type="EMBL" id="SNRY01000019">
    <property type="protein sequence ID" value="KAA6351035.1"/>
    <property type="molecule type" value="Genomic_DNA"/>
</dbReference>
<evidence type="ECO:0000256" key="11">
    <source>
        <dbReference type="ARBA" id="ARBA00022741"/>
    </source>
</evidence>
<evidence type="ECO:0000256" key="14">
    <source>
        <dbReference type="ARBA" id="ARBA00022840"/>
    </source>
</evidence>
<protein>
    <recommendedName>
        <fullName evidence="6">Bifunctional riboflavin kinase/FMN adenylyltransferase</fullName>
        <ecNumber evidence="4">2.7.1.26</ecNumber>
        <ecNumber evidence="5">2.7.7.2</ecNumber>
    </recommendedName>
</protein>
<dbReference type="EC" id="2.7.7.2" evidence="5"/>
<proteinExistence type="inferred from homology"/>
<feature type="domain" description="Riboflavin kinase" evidence="16">
    <location>
        <begin position="182"/>
        <end position="308"/>
    </location>
</feature>
<dbReference type="NCBIfam" id="NF004162">
    <property type="entry name" value="PRK05627.1-5"/>
    <property type="match status" value="1"/>
</dbReference>
<comment type="similarity">
    <text evidence="3">Belongs to the RibF family.</text>
</comment>
<dbReference type="InterPro" id="IPR015865">
    <property type="entry name" value="Riboflavin_kinase_bac/euk"/>
</dbReference>
<evidence type="ECO:0000256" key="12">
    <source>
        <dbReference type="ARBA" id="ARBA00022777"/>
    </source>
</evidence>
<dbReference type="Pfam" id="PF06574">
    <property type="entry name" value="FAD_syn"/>
    <property type="match status" value="1"/>
</dbReference>
<keyword evidence="10" id="KW-0548">Nucleotidyltransferase</keyword>
<keyword evidence="7" id="KW-0285">Flavoprotein</keyword>
<accession>A0A5J4T0W1</accession>
<dbReference type="InterPro" id="IPR023465">
    <property type="entry name" value="Riboflavin_kinase_dom_sf"/>
</dbReference>
<evidence type="ECO:0000256" key="15">
    <source>
        <dbReference type="ARBA" id="ARBA00023268"/>
    </source>
</evidence>
<dbReference type="NCBIfam" id="TIGR00083">
    <property type="entry name" value="ribF"/>
    <property type="match status" value="1"/>
</dbReference>
<comment type="pathway">
    <text evidence="1">Cofactor biosynthesis; FAD biosynthesis; FAD from FMN: step 1/1.</text>
</comment>